<keyword evidence="5 10" id="KW-0378">Hydrolase</keyword>
<dbReference type="Proteomes" id="UP000234503">
    <property type="component" value="Unassembled WGS sequence"/>
</dbReference>
<dbReference type="InterPro" id="IPR010158">
    <property type="entry name" value="Amidase_Cbmase"/>
</dbReference>
<dbReference type="GO" id="GO:0046872">
    <property type="term" value="F:metal ion binding"/>
    <property type="evidence" value="ECO:0007669"/>
    <property type="project" value="UniProtKB-KW"/>
</dbReference>
<evidence type="ECO:0000256" key="5">
    <source>
        <dbReference type="ARBA" id="ARBA00022801"/>
    </source>
</evidence>
<dbReference type="Pfam" id="PF07687">
    <property type="entry name" value="M20_dimer"/>
    <property type="match status" value="1"/>
</dbReference>
<feature type="domain" description="Peptidase M20 dimerisation" evidence="9">
    <location>
        <begin position="224"/>
        <end position="325"/>
    </location>
</feature>
<dbReference type="NCBIfam" id="TIGR01879">
    <property type="entry name" value="hydantase"/>
    <property type="match status" value="1"/>
</dbReference>
<dbReference type="InterPro" id="IPR036264">
    <property type="entry name" value="Bact_exopeptidase_dim_dom"/>
</dbReference>
<dbReference type="AlphaFoldDB" id="A0A2N5DXS2"/>
<feature type="binding site" evidence="7">
    <location>
        <position position="105"/>
    </location>
    <ligand>
        <name>Zn(2+)</name>
        <dbReference type="ChEBI" id="CHEBI:29105"/>
        <label>1</label>
    </ligand>
</feature>
<name>A0A2N5DXS2_9GAMM</name>
<dbReference type="PROSITE" id="PS00758">
    <property type="entry name" value="ARGE_DAPE_CPG2_1"/>
    <property type="match status" value="1"/>
</dbReference>
<reference evidence="10 11" key="1">
    <citation type="submission" date="2017-12" db="EMBL/GenBank/DDBJ databases">
        <title>Characterization of six clinical isolates of Enterochimera gen. nov., a novel genus of the Yersiniaciae family and the three species Enterochimera arupensis sp. nov., Enterochimera coloradensis sp. nov, and Enterochimera californica sp. nov.</title>
        <authorList>
            <person name="Rossi A."/>
            <person name="Fisher M."/>
        </authorList>
    </citation>
    <scope>NUCLEOTIDE SEQUENCE [LARGE SCALE GENOMIC DNA]</scope>
    <source>
        <strain evidence="11">2016-Iso4</strain>
    </source>
</reference>
<dbReference type="Gene3D" id="3.40.630.10">
    <property type="entry name" value="Zn peptidases"/>
    <property type="match status" value="1"/>
</dbReference>
<dbReference type="GO" id="GO:0016813">
    <property type="term" value="F:hydrolase activity, acting on carbon-nitrogen (but not peptide) bonds, in linear amidines"/>
    <property type="evidence" value="ECO:0007669"/>
    <property type="project" value="InterPro"/>
</dbReference>
<dbReference type="PANTHER" id="PTHR32494:SF19">
    <property type="entry name" value="ALLANTOATE DEIMINASE-RELATED"/>
    <property type="match status" value="1"/>
</dbReference>
<comment type="subunit">
    <text evidence="3">Homodimer.</text>
</comment>
<comment type="cofactor">
    <cofactor evidence="1">
        <name>Mn(2+)</name>
        <dbReference type="ChEBI" id="CHEBI:29035"/>
    </cofactor>
</comment>
<evidence type="ECO:0000256" key="3">
    <source>
        <dbReference type="ARBA" id="ARBA00011738"/>
    </source>
</evidence>
<feature type="binding site" evidence="8">
    <location>
        <position position="302"/>
    </location>
    <ligand>
        <name>allantoate</name>
        <dbReference type="ChEBI" id="CHEBI:17536"/>
    </ligand>
</feature>
<dbReference type="SUPFAM" id="SSF53187">
    <property type="entry name" value="Zn-dependent exopeptidases"/>
    <property type="match status" value="1"/>
</dbReference>
<evidence type="ECO:0000259" key="9">
    <source>
        <dbReference type="Pfam" id="PF07687"/>
    </source>
</evidence>
<evidence type="ECO:0000256" key="1">
    <source>
        <dbReference type="ARBA" id="ARBA00001936"/>
    </source>
</evidence>
<keyword evidence="4 7" id="KW-0479">Metal-binding</keyword>
<evidence type="ECO:0000256" key="4">
    <source>
        <dbReference type="ARBA" id="ARBA00022723"/>
    </source>
</evidence>
<feature type="binding site" evidence="8">
    <location>
        <position position="289"/>
    </location>
    <ligand>
        <name>allantoate</name>
        <dbReference type="ChEBI" id="CHEBI:17536"/>
    </ligand>
</feature>
<dbReference type="EMBL" id="PJZH01000019">
    <property type="protein sequence ID" value="PLR32229.1"/>
    <property type="molecule type" value="Genomic_DNA"/>
</dbReference>
<dbReference type="NCBIfam" id="NF006773">
    <property type="entry name" value="PRK09290.2-2"/>
    <property type="match status" value="1"/>
</dbReference>
<dbReference type="InterPro" id="IPR011650">
    <property type="entry name" value="Peptidase_M20_dimer"/>
</dbReference>
<feature type="binding site" evidence="7">
    <location>
        <position position="396"/>
    </location>
    <ligand>
        <name>Zn(2+)</name>
        <dbReference type="ChEBI" id="CHEBI:29105"/>
        <label>2</label>
    </ligand>
</feature>
<comment type="cofactor">
    <cofactor evidence="7">
        <name>Zn(2+)</name>
        <dbReference type="ChEBI" id="CHEBI:29105"/>
    </cofactor>
    <text evidence="7">Binds 2 Zn(2+) ions per subunit.</text>
</comment>
<feature type="binding site" evidence="7">
    <location>
        <position position="140"/>
    </location>
    <ligand>
        <name>Zn(2+)</name>
        <dbReference type="ChEBI" id="CHEBI:29105"/>
        <label>2</label>
    </ligand>
</feature>
<comment type="caution">
    <text evidence="10">The sequence shown here is derived from an EMBL/GenBank/DDBJ whole genome shotgun (WGS) entry which is preliminary data.</text>
</comment>
<keyword evidence="7" id="KW-0862">Zinc</keyword>
<dbReference type="RefSeq" id="WP_101826084.1">
    <property type="nucleotide sequence ID" value="NZ_PJZH01000019.1"/>
</dbReference>
<evidence type="ECO:0000256" key="2">
    <source>
        <dbReference type="ARBA" id="ARBA00006153"/>
    </source>
</evidence>
<feature type="binding site" evidence="8">
    <location>
        <position position="229"/>
    </location>
    <ligand>
        <name>allantoate</name>
        <dbReference type="ChEBI" id="CHEBI:17536"/>
    </ligand>
</feature>
<feature type="binding site" evidence="7">
    <location>
        <position position="105"/>
    </location>
    <ligand>
        <name>Zn(2+)</name>
        <dbReference type="ChEBI" id="CHEBI:29105"/>
        <label>2</label>
    </ligand>
</feature>
<gene>
    <name evidence="10" type="ORF">CYR32_15705</name>
</gene>
<evidence type="ECO:0000313" key="11">
    <source>
        <dbReference type="Proteomes" id="UP000234503"/>
    </source>
</evidence>
<evidence type="ECO:0000256" key="6">
    <source>
        <dbReference type="ARBA" id="ARBA00023211"/>
    </source>
</evidence>
<organism evidence="10 11">
    <name type="scientific">Chimaeribacter coloradensis</name>
    <dbReference type="NCBI Taxonomy" id="2060068"/>
    <lineage>
        <taxon>Bacteria</taxon>
        <taxon>Pseudomonadati</taxon>
        <taxon>Pseudomonadota</taxon>
        <taxon>Gammaproteobacteria</taxon>
        <taxon>Enterobacterales</taxon>
        <taxon>Yersiniaceae</taxon>
        <taxon>Chimaeribacter</taxon>
    </lineage>
</organism>
<keyword evidence="6" id="KW-0464">Manganese</keyword>
<dbReference type="PIRSF" id="PIRSF001235">
    <property type="entry name" value="Amidase_carbamoylase"/>
    <property type="match status" value="1"/>
</dbReference>
<feature type="binding site" evidence="7">
    <location>
        <position position="94"/>
    </location>
    <ligand>
        <name>Zn(2+)</name>
        <dbReference type="ChEBI" id="CHEBI:29105"/>
        <label>1</label>
    </ligand>
</feature>
<evidence type="ECO:0000313" key="10">
    <source>
        <dbReference type="EMBL" id="PLR32229.1"/>
    </source>
</evidence>
<accession>A0A2N5DXS2</accession>
<sequence length="427" mass="44824">MPDYSAAALPLAAEQRRAAAQRIMARCAALAEISETPGALTRVYLSPEHLRANQCVAAWMAAAGMRVRQDSVGNVCGRYEAQTPDAPALLLGSHLDTVRNAGHYDGMLGVLAAIEVVAELHRTGRRLPVALEVIGFADEEGTRFGITLLGSRGLTGTWPPEWLARTDADGISVARALETAGLDPARIGEAARPPGAFCGYLELHIEQGPCLEAADLPLGVVTAINGARRLNCVFTGEANHAGTVPMGQRKDALAAAAEWTLAVEQITTARGQHRVATVGSLHCLPGAVNVIPGEVQLTLDIRGPEEAPLAALLAELLSEAEQIAARRGLRFSAEQFYAIHATACDAALQTHLRESVAAVQGRSLSLPSGAGHDAIAIAERWPVGMLFVRCDRGISHHPDESVDEADVALAVSAYFAAVLAVADAPPG</sequence>
<evidence type="ECO:0000256" key="8">
    <source>
        <dbReference type="PIRSR" id="PIRSR001235-2"/>
    </source>
</evidence>
<dbReference type="CDD" id="cd03884">
    <property type="entry name" value="M20_bAS"/>
    <property type="match status" value="1"/>
</dbReference>
<feature type="binding site" evidence="7">
    <location>
        <position position="204"/>
    </location>
    <ligand>
        <name>Zn(2+)</name>
        <dbReference type="ChEBI" id="CHEBI:29105"/>
        <label>1</label>
    </ligand>
</feature>
<protein>
    <submittedName>
        <fullName evidence="10">Allantoate amidohydrolase</fullName>
    </submittedName>
</protein>
<comment type="similarity">
    <text evidence="2">Belongs to the peptidase M20 family.</text>
</comment>
<dbReference type="InterPro" id="IPR002933">
    <property type="entry name" value="Peptidase_M20"/>
</dbReference>
<dbReference type="PANTHER" id="PTHR32494">
    <property type="entry name" value="ALLANTOATE DEIMINASE-RELATED"/>
    <property type="match status" value="1"/>
</dbReference>
<dbReference type="Gene3D" id="3.30.70.360">
    <property type="match status" value="1"/>
</dbReference>
<keyword evidence="11" id="KW-1185">Reference proteome</keyword>
<proteinExistence type="inferred from homology"/>
<dbReference type="Pfam" id="PF01546">
    <property type="entry name" value="Peptidase_M20"/>
    <property type="match status" value="1"/>
</dbReference>
<dbReference type="NCBIfam" id="NF006775">
    <property type="entry name" value="PRK09290.2-5"/>
    <property type="match status" value="1"/>
</dbReference>
<dbReference type="SUPFAM" id="SSF55031">
    <property type="entry name" value="Bacterial exopeptidase dimerisation domain"/>
    <property type="match status" value="1"/>
</dbReference>
<dbReference type="InterPro" id="IPR001261">
    <property type="entry name" value="ArgE/DapE_CS"/>
</dbReference>
<evidence type="ECO:0000256" key="7">
    <source>
        <dbReference type="PIRSR" id="PIRSR001235-1"/>
    </source>
</evidence>
<dbReference type="OrthoDB" id="9808195at2"/>